<evidence type="ECO:0000313" key="3">
    <source>
        <dbReference type="Proteomes" id="UP000831796"/>
    </source>
</evidence>
<dbReference type="InterPro" id="IPR026444">
    <property type="entry name" value="Secre_tail"/>
</dbReference>
<feature type="chain" id="PRO_5035914374" evidence="1">
    <location>
        <begin position="27"/>
        <end position="309"/>
    </location>
</feature>
<sequence>MKKTFVRLFLTALTTAVTLTAASAQALSNGTLENWETRGPYQAPTDWFTTDDVAQAVIPGLPFAVNATTRTTDAHGGTYAARLANTNNVLLGMLPGILGIGGTVNPASNTIGGISFTGRPARVEFFYKLTGANAAADMPAAQVVLTKTVNGQQSLVASGELLITPANGYTLASVPLEYESSIAPDTIQIIFSSSTADEPMAGTVLFVDDVTVAGTALATVNAARNAAITVSPNPSNTGLFTLSTARDASWTRSAYTVTDVAGRVVYRGAAAPVNATGQRTVDLRGQKAGLYTLRLDTPEGPVVHKLLLQ</sequence>
<reference evidence="2" key="1">
    <citation type="submission" date="2022-04" db="EMBL/GenBank/DDBJ databases">
        <title>Hymenobacter sp. isolated from the air.</title>
        <authorList>
            <person name="Won M."/>
            <person name="Lee C.-M."/>
            <person name="Woen H.-Y."/>
            <person name="Kwon S.-W."/>
        </authorList>
    </citation>
    <scope>NUCLEOTIDE SEQUENCE</scope>
    <source>
        <strain evidence="2">5116S-3</strain>
    </source>
</reference>
<evidence type="ECO:0000256" key="1">
    <source>
        <dbReference type="SAM" id="SignalP"/>
    </source>
</evidence>
<accession>A0A8T9Q824</accession>
<organism evidence="2 3">
    <name type="scientific">Hymenobacter cellulosilyticus</name>
    <dbReference type="NCBI Taxonomy" id="2932248"/>
    <lineage>
        <taxon>Bacteria</taxon>
        <taxon>Pseudomonadati</taxon>
        <taxon>Bacteroidota</taxon>
        <taxon>Cytophagia</taxon>
        <taxon>Cytophagales</taxon>
        <taxon>Hymenobacteraceae</taxon>
        <taxon>Hymenobacter</taxon>
    </lineage>
</organism>
<evidence type="ECO:0000313" key="2">
    <source>
        <dbReference type="EMBL" id="UOQ71930.1"/>
    </source>
</evidence>
<keyword evidence="3" id="KW-1185">Reference proteome</keyword>
<keyword evidence="1" id="KW-0732">Signal</keyword>
<dbReference type="EMBL" id="CP095046">
    <property type="protein sequence ID" value="UOQ71930.1"/>
    <property type="molecule type" value="Genomic_DNA"/>
</dbReference>
<dbReference type="Proteomes" id="UP000831796">
    <property type="component" value="Chromosome"/>
</dbReference>
<dbReference type="AlphaFoldDB" id="A0A8T9Q824"/>
<dbReference type="InterPro" id="IPR038653">
    <property type="entry name" value="Put_CMD_sf"/>
</dbReference>
<dbReference type="KEGG" id="hcu:MUN79_25595"/>
<protein>
    <submittedName>
        <fullName evidence="2">T9SS type A sorting domain-containing protein</fullName>
    </submittedName>
</protein>
<dbReference type="RefSeq" id="WP_244675329.1">
    <property type="nucleotide sequence ID" value="NZ_CP095046.1"/>
</dbReference>
<name>A0A8T9Q824_9BACT</name>
<dbReference type="Gene3D" id="2.60.120.890">
    <property type="entry name" value="BT2081, beta-jelly-roll domain"/>
    <property type="match status" value="1"/>
</dbReference>
<gene>
    <name evidence="2" type="ORF">MUN79_25595</name>
</gene>
<proteinExistence type="predicted"/>
<dbReference type="NCBIfam" id="TIGR04183">
    <property type="entry name" value="Por_Secre_tail"/>
    <property type="match status" value="1"/>
</dbReference>
<feature type="signal peptide" evidence="1">
    <location>
        <begin position="1"/>
        <end position="26"/>
    </location>
</feature>